<sequence>MSQESQIQSAVRRIAANMPSDEPWSRHKFIDLIAEERDRPIVLWPVESALLSRVGLTGTLCGLWVARKQDDFIVYGSDVAEYQADQVIGHEVGHMVLSHTGLPESEHSRAMLRVLLPHVSERTIENVLGRDSFEDDQEVAAESFADHIMVEAMVNRNRRQSPLRSTFFRAK</sequence>
<gene>
    <name evidence="1" type="ORF">A3K89_21280</name>
</gene>
<organism evidence="1 2">
    <name type="scientific">Rhodococcoides kyotonense</name>
    <dbReference type="NCBI Taxonomy" id="398843"/>
    <lineage>
        <taxon>Bacteria</taxon>
        <taxon>Bacillati</taxon>
        <taxon>Actinomycetota</taxon>
        <taxon>Actinomycetes</taxon>
        <taxon>Mycobacteriales</taxon>
        <taxon>Nocardiaceae</taxon>
        <taxon>Rhodococcoides</taxon>
    </lineage>
</organism>
<dbReference type="EMBL" id="LVHI01000013">
    <property type="protein sequence ID" value="OAK54038.1"/>
    <property type="molecule type" value="Genomic_DNA"/>
</dbReference>
<comment type="caution">
    <text evidence="1">The sequence shown here is derived from an EMBL/GenBank/DDBJ whole genome shotgun (WGS) entry which is preliminary data.</text>
</comment>
<evidence type="ECO:0000313" key="1">
    <source>
        <dbReference type="EMBL" id="OAK54038.1"/>
    </source>
</evidence>
<accession>A0A177YFZ2</accession>
<keyword evidence="2" id="KW-1185">Reference proteome</keyword>
<dbReference type="AlphaFoldDB" id="A0A177YFZ2"/>
<proteinExistence type="predicted"/>
<dbReference type="Proteomes" id="UP000077519">
    <property type="component" value="Unassembled WGS sequence"/>
</dbReference>
<dbReference type="RefSeq" id="WP_068426387.1">
    <property type="nucleotide sequence ID" value="NZ_LVHI01000013.1"/>
</dbReference>
<evidence type="ECO:0008006" key="3">
    <source>
        <dbReference type="Google" id="ProtNLM"/>
    </source>
</evidence>
<protein>
    <recommendedName>
        <fullName evidence="3">IrrE N-terminal-like domain-containing protein</fullName>
    </recommendedName>
</protein>
<name>A0A177YFZ2_9NOCA</name>
<evidence type="ECO:0000313" key="2">
    <source>
        <dbReference type="Proteomes" id="UP000077519"/>
    </source>
</evidence>
<reference evidence="1 2" key="1">
    <citation type="submission" date="2016-03" db="EMBL/GenBank/DDBJ databases">
        <title>Genome sequence of Rhodococcus kyotonensis KB10.</title>
        <authorList>
            <person name="Jeong H."/>
            <person name="Hong C.E."/>
            <person name="Jo S.H."/>
            <person name="Park J.M."/>
        </authorList>
    </citation>
    <scope>NUCLEOTIDE SEQUENCE [LARGE SCALE GENOMIC DNA]</scope>
    <source>
        <strain evidence="1 2">KB10</strain>
    </source>
</reference>